<protein>
    <submittedName>
        <fullName evidence="1">Uncharacterized protein</fullName>
    </submittedName>
</protein>
<accession>X1SL75</accession>
<evidence type="ECO:0000313" key="1">
    <source>
        <dbReference type="EMBL" id="GAI68504.1"/>
    </source>
</evidence>
<gene>
    <name evidence="1" type="ORF">S06H3_65414</name>
</gene>
<dbReference type="AlphaFoldDB" id="X1SL75"/>
<sequence length="95" mass="10827">AYDQCNNTWDNSYWSGGNYWSDYTGDDFYHGPGQNKLGRDWRGDTPYNIAGGSNQDRYPLILQYESEPPFAIIEHPSDGLITSEHNVTIIGYITD</sequence>
<reference evidence="1" key="1">
    <citation type="journal article" date="2014" name="Front. Microbiol.">
        <title>High frequency of phylogenetically diverse reductive dehalogenase-homologous genes in deep subseafloor sedimentary metagenomes.</title>
        <authorList>
            <person name="Kawai M."/>
            <person name="Futagami T."/>
            <person name="Toyoda A."/>
            <person name="Takaki Y."/>
            <person name="Nishi S."/>
            <person name="Hori S."/>
            <person name="Arai W."/>
            <person name="Tsubouchi T."/>
            <person name="Morono Y."/>
            <person name="Uchiyama I."/>
            <person name="Ito T."/>
            <person name="Fujiyama A."/>
            <person name="Inagaki F."/>
            <person name="Takami H."/>
        </authorList>
    </citation>
    <scope>NUCLEOTIDE SEQUENCE</scope>
    <source>
        <strain evidence="1">Expedition CK06-06</strain>
    </source>
</reference>
<dbReference type="EMBL" id="BARV01044036">
    <property type="protein sequence ID" value="GAI68504.1"/>
    <property type="molecule type" value="Genomic_DNA"/>
</dbReference>
<comment type="caution">
    <text evidence="1">The sequence shown here is derived from an EMBL/GenBank/DDBJ whole genome shotgun (WGS) entry which is preliminary data.</text>
</comment>
<name>X1SL75_9ZZZZ</name>
<feature type="non-terminal residue" evidence="1">
    <location>
        <position position="95"/>
    </location>
</feature>
<feature type="non-terminal residue" evidence="1">
    <location>
        <position position="1"/>
    </location>
</feature>
<proteinExistence type="predicted"/>
<organism evidence="1">
    <name type="scientific">marine sediment metagenome</name>
    <dbReference type="NCBI Taxonomy" id="412755"/>
    <lineage>
        <taxon>unclassified sequences</taxon>
        <taxon>metagenomes</taxon>
        <taxon>ecological metagenomes</taxon>
    </lineage>
</organism>